<keyword evidence="1" id="KW-0732">Signal</keyword>
<evidence type="ECO:0000256" key="1">
    <source>
        <dbReference type="SAM" id="SignalP"/>
    </source>
</evidence>
<accession>C1D0G2</accession>
<gene>
    <name evidence="2" type="ordered locus">Deide_05001</name>
</gene>
<name>C1D0G2_DEIDV</name>
<dbReference type="KEGG" id="ddr:Deide_05001"/>
<reference evidence="2 3" key="1">
    <citation type="journal article" date="2009" name="PLoS Genet.">
        <title>Alliance of proteomics and genomics to unravel the specificities of Sahara bacterium Deinococcus deserti.</title>
        <authorList>
            <person name="de Groot A."/>
            <person name="Dulermo R."/>
            <person name="Ortet P."/>
            <person name="Blanchard L."/>
            <person name="Guerin P."/>
            <person name="Fernandez B."/>
            <person name="Vacherie B."/>
            <person name="Dossat C."/>
            <person name="Jolivet E."/>
            <person name="Siguier P."/>
            <person name="Chandler M."/>
            <person name="Barakat M."/>
            <person name="Dedieu A."/>
            <person name="Barbe V."/>
            <person name="Heulin T."/>
            <person name="Sommer S."/>
            <person name="Achouak W."/>
            <person name="Armengaud J."/>
        </authorList>
    </citation>
    <scope>NUCLEOTIDE SEQUENCE [LARGE SCALE GENOMIC DNA]</scope>
    <source>
        <strain evidence="3">DSM 17065 / CIP 109153 / LMG 22923 / VCD115</strain>
    </source>
</reference>
<organism evidence="2 3">
    <name type="scientific">Deinococcus deserti (strain DSM 17065 / CIP 109153 / LMG 22923 / VCD115)</name>
    <dbReference type="NCBI Taxonomy" id="546414"/>
    <lineage>
        <taxon>Bacteria</taxon>
        <taxon>Thermotogati</taxon>
        <taxon>Deinococcota</taxon>
        <taxon>Deinococci</taxon>
        <taxon>Deinococcales</taxon>
        <taxon>Deinococcaceae</taxon>
        <taxon>Deinococcus</taxon>
    </lineage>
</organism>
<proteinExistence type="predicted"/>
<dbReference type="STRING" id="546414.Deide_05001"/>
<feature type="signal peptide" evidence="1">
    <location>
        <begin position="1"/>
        <end position="40"/>
    </location>
</feature>
<dbReference type="PaxDb" id="546414-Deide_05001"/>
<dbReference type="AlphaFoldDB" id="C1D0G2"/>
<feature type="chain" id="PRO_5002908002" evidence="1">
    <location>
        <begin position="41"/>
        <end position="335"/>
    </location>
</feature>
<dbReference type="EMBL" id="CP001114">
    <property type="protein sequence ID" value="ACO45336.1"/>
    <property type="molecule type" value="Genomic_DNA"/>
</dbReference>
<sequence>MSSHRSCVSVMHYAVVLNLRRFVAPALLGSVLSVMTTASAQLESVAGRMNLPPDYFSRFGGLQPVISNTEGYGVRYFPLPFRQDIRLSVVKAPTYVDVGVTARSNDTSFAIGRFYNTMTFEITRNPYKGVQFGGVVRDNGGLSNFSGGYAFTVLNDRVRILNNVGVAYKGDKAAPYTQSEVSAGYGKAFGKFNTYVAATGRYYLFPMQQQGQASVDLYAAVNVSPVRGLSLDASHFESFTSGTVAIPDFGRGRYEGSTLSATYRLSSGWPSSVLGFGAVRTRVSRDWTNDYTYVHGDLFLRTDVLPAMVGPSIGYRFGPGNAEGAWLLSLVALPK</sequence>
<protein>
    <submittedName>
        <fullName evidence="2">Uncharacterized protein</fullName>
    </submittedName>
</protein>
<dbReference type="HOGENOM" id="CLU_929753_0_0_0"/>
<keyword evidence="3" id="KW-1185">Reference proteome</keyword>
<evidence type="ECO:0000313" key="2">
    <source>
        <dbReference type="EMBL" id="ACO45336.1"/>
    </source>
</evidence>
<evidence type="ECO:0000313" key="3">
    <source>
        <dbReference type="Proteomes" id="UP000002208"/>
    </source>
</evidence>
<dbReference type="Proteomes" id="UP000002208">
    <property type="component" value="Chromosome"/>
</dbReference>